<dbReference type="RefSeq" id="WP_246971155.1">
    <property type="nucleotide sequence ID" value="NZ_CP095397.1"/>
</dbReference>
<evidence type="ECO:0000256" key="6">
    <source>
        <dbReference type="ARBA" id="ARBA00022592"/>
    </source>
</evidence>
<dbReference type="SUPFAM" id="SSF109755">
    <property type="entry name" value="PhoU-like"/>
    <property type="match status" value="1"/>
</dbReference>
<evidence type="ECO:0000259" key="8">
    <source>
        <dbReference type="Pfam" id="PF01895"/>
    </source>
</evidence>
<comment type="caution">
    <text evidence="9">The sequence shown here is derived from an EMBL/GenBank/DDBJ whole genome shotgun (WGS) entry which is preliminary data.</text>
</comment>
<dbReference type="PIRSF" id="PIRSF003107">
    <property type="entry name" value="PhoU"/>
    <property type="match status" value="1"/>
</dbReference>
<dbReference type="GO" id="GO:0006817">
    <property type="term" value="P:phosphate ion transport"/>
    <property type="evidence" value="ECO:0007669"/>
    <property type="project" value="UniProtKB-KW"/>
</dbReference>
<dbReference type="NCBIfam" id="TIGR02135">
    <property type="entry name" value="phoU_full"/>
    <property type="match status" value="1"/>
</dbReference>
<comment type="subcellular location">
    <subcellularLocation>
        <location evidence="1 7">Cytoplasm</location>
    </subcellularLocation>
</comment>
<dbReference type="InterPro" id="IPR026022">
    <property type="entry name" value="PhoU_dom"/>
</dbReference>
<dbReference type="Proteomes" id="UP001595821">
    <property type="component" value="Unassembled WGS sequence"/>
</dbReference>
<comment type="function">
    <text evidence="7">Plays a role in the regulation of phosphate uptake.</text>
</comment>
<dbReference type="Pfam" id="PF01895">
    <property type="entry name" value="PhoU"/>
    <property type="match status" value="2"/>
</dbReference>
<evidence type="ECO:0000256" key="2">
    <source>
        <dbReference type="ARBA" id="ARBA00008107"/>
    </source>
</evidence>
<dbReference type="EMBL" id="JBHSDJ010000021">
    <property type="protein sequence ID" value="MFC4246916.1"/>
    <property type="molecule type" value="Genomic_DNA"/>
</dbReference>
<proteinExistence type="inferred from homology"/>
<dbReference type="PANTHER" id="PTHR42930">
    <property type="entry name" value="PHOSPHATE-SPECIFIC TRANSPORT SYSTEM ACCESSORY PROTEIN PHOU"/>
    <property type="match status" value="1"/>
</dbReference>
<keyword evidence="5 7" id="KW-0963">Cytoplasm</keyword>
<feature type="domain" description="PhoU" evidence="8">
    <location>
        <begin position="118"/>
        <end position="210"/>
    </location>
</feature>
<dbReference type="AlphaFoldDB" id="A0ABD5NYM7"/>
<organism evidence="9 10">
    <name type="scientific">Natribaculum luteum</name>
    <dbReference type="NCBI Taxonomy" id="1586232"/>
    <lineage>
        <taxon>Archaea</taxon>
        <taxon>Methanobacteriati</taxon>
        <taxon>Methanobacteriota</taxon>
        <taxon>Stenosarchaea group</taxon>
        <taxon>Halobacteria</taxon>
        <taxon>Halobacteriales</taxon>
        <taxon>Natrialbaceae</taxon>
        <taxon>Natribaculum</taxon>
    </lineage>
</organism>
<feature type="domain" description="PhoU" evidence="8">
    <location>
        <begin position="19"/>
        <end position="104"/>
    </location>
</feature>
<sequence length="223" mass="24926">MSRPAYQKRLKRLRDAVVAMGDLVVTQLETALSTLFSDDSSHARAVVDRDDEVNRRYLELERECLELIALYQPVASDLRFVVAAFKIVTDLERVGDLAANLAAYALRSRSDEMADLDLERLGALALELLEDAVEAFVTDDADAPFVLARRDDELDERCHAVHERIVCRLLERVDDCDSASDDAVADVSRPLLVVRDIERIGDHAVNVAARTLYALEGDETLLE</sequence>
<protein>
    <recommendedName>
        <fullName evidence="7">Phosphate-specific transport system accessory protein PhoU</fullName>
    </recommendedName>
</protein>
<keyword evidence="6 7" id="KW-0592">Phosphate transport</keyword>
<dbReference type="InterPro" id="IPR028366">
    <property type="entry name" value="PhoU"/>
</dbReference>
<evidence type="ECO:0000256" key="1">
    <source>
        <dbReference type="ARBA" id="ARBA00004496"/>
    </source>
</evidence>
<name>A0ABD5NYM7_9EURY</name>
<dbReference type="InterPro" id="IPR038078">
    <property type="entry name" value="PhoU-like_sf"/>
</dbReference>
<comment type="subunit">
    <text evidence="3 7">Homodimer.</text>
</comment>
<reference evidence="9 10" key="1">
    <citation type="journal article" date="2014" name="Int. J. Syst. Evol. Microbiol.">
        <title>Complete genome sequence of Corynebacterium casei LMG S-19264T (=DSM 44701T), isolated from a smear-ripened cheese.</title>
        <authorList>
            <consortium name="US DOE Joint Genome Institute (JGI-PGF)"/>
            <person name="Walter F."/>
            <person name="Albersmeier A."/>
            <person name="Kalinowski J."/>
            <person name="Ruckert C."/>
        </authorList>
    </citation>
    <scope>NUCLEOTIDE SEQUENCE [LARGE SCALE GENOMIC DNA]</scope>
    <source>
        <strain evidence="9 10">IBRC-M 10912</strain>
    </source>
</reference>
<dbReference type="PANTHER" id="PTHR42930:SF3">
    <property type="entry name" value="PHOSPHATE-SPECIFIC TRANSPORT SYSTEM ACCESSORY PROTEIN PHOU"/>
    <property type="match status" value="1"/>
</dbReference>
<gene>
    <name evidence="9" type="primary">phoU</name>
    <name evidence="9" type="ORF">ACFOZ7_07875</name>
</gene>
<evidence type="ECO:0000313" key="9">
    <source>
        <dbReference type="EMBL" id="MFC4246916.1"/>
    </source>
</evidence>
<dbReference type="GeneID" id="71852226"/>
<dbReference type="Gene3D" id="1.20.58.220">
    <property type="entry name" value="Phosphate transport system protein phou homolog 2, domain 2"/>
    <property type="match status" value="1"/>
</dbReference>
<evidence type="ECO:0000256" key="3">
    <source>
        <dbReference type="ARBA" id="ARBA00011738"/>
    </source>
</evidence>
<evidence type="ECO:0000256" key="5">
    <source>
        <dbReference type="ARBA" id="ARBA00022490"/>
    </source>
</evidence>
<evidence type="ECO:0000256" key="4">
    <source>
        <dbReference type="ARBA" id="ARBA00022448"/>
    </source>
</evidence>
<accession>A0ABD5NYM7</accession>
<evidence type="ECO:0000313" key="10">
    <source>
        <dbReference type="Proteomes" id="UP001595821"/>
    </source>
</evidence>
<dbReference type="GO" id="GO:0005737">
    <property type="term" value="C:cytoplasm"/>
    <property type="evidence" value="ECO:0007669"/>
    <property type="project" value="UniProtKB-SubCell"/>
</dbReference>
<dbReference type="FunFam" id="1.20.58.220:FF:000004">
    <property type="entry name" value="Phosphate-specific transport system accessory protein PhoU"/>
    <property type="match status" value="1"/>
</dbReference>
<evidence type="ECO:0000256" key="7">
    <source>
        <dbReference type="PIRNR" id="PIRNR003107"/>
    </source>
</evidence>
<comment type="similarity">
    <text evidence="2 7">Belongs to the PhoU family.</text>
</comment>
<keyword evidence="4 7" id="KW-0813">Transport</keyword>